<name>A0A4Q7NP64_9ACTN</name>
<dbReference type="GO" id="GO:0003871">
    <property type="term" value="F:5-methyltetrahydropteroyltriglutamate-homocysteine S-methyltransferase activity"/>
    <property type="evidence" value="ECO:0007669"/>
    <property type="project" value="InterPro"/>
</dbReference>
<dbReference type="GO" id="GO:0009086">
    <property type="term" value="P:methionine biosynthetic process"/>
    <property type="evidence" value="ECO:0007669"/>
    <property type="project" value="InterPro"/>
</dbReference>
<protein>
    <submittedName>
        <fullName evidence="2">Cobalamin-independent methionine synthase catalytic subunit</fullName>
    </submittedName>
</protein>
<dbReference type="OrthoDB" id="5242426at2"/>
<reference evidence="2 3" key="1">
    <citation type="submission" date="2019-02" db="EMBL/GenBank/DDBJ databases">
        <title>Genomic Encyclopedia of Type Strains, Phase IV (KMG-IV): sequencing the most valuable type-strain genomes for metagenomic binning, comparative biology and taxonomic classification.</title>
        <authorList>
            <person name="Goeker M."/>
        </authorList>
    </citation>
    <scope>NUCLEOTIDE SEQUENCE [LARGE SCALE GENOMIC DNA]</scope>
    <source>
        <strain evidence="2 3">DSM 45622</strain>
    </source>
</reference>
<dbReference type="InterPro" id="IPR002629">
    <property type="entry name" value="Met_Synth_C/arc"/>
</dbReference>
<dbReference type="AlphaFoldDB" id="A0A4Q7NP64"/>
<dbReference type="Proteomes" id="UP000293638">
    <property type="component" value="Unassembled WGS sequence"/>
</dbReference>
<feature type="domain" description="Cobalamin-independent methionine synthase MetE C-terminal/archaeal" evidence="1">
    <location>
        <begin position="130"/>
        <end position="324"/>
    </location>
</feature>
<gene>
    <name evidence="2" type="ORF">EV189_2477</name>
</gene>
<comment type="caution">
    <text evidence="2">The sequence shown here is derived from an EMBL/GenBank/DDBJ whole genome shotgun (WGS) entry which is preliminary data.</text>
</comment>
<evidence type="ECO:0000313" key="2">
    <source>
        <dbReference type="EMBL" id="RZS87055.1"/>
    </source>
</evidence>
<dbReference type="SUPFAM" id="SSF51726">
    <property type="entry name" value="UROD/MetE-like"/>
    <property type="match status" value="1"/>
</dbReference>
<accession>A0A4Q7NP64</accession>
<dbReference type="Gene3D" id="3.20.20.210">
    <property type="match status" value="1"/>
</dbReference>
<keyword evidence="3" id="KW-1185">Reference proteome</keyword>
<evidence type="ECO:0000259" key="1">
    <source>
        <dbReference type="Pfam" id="PF01717"/>
    </source>
</evidence>
<proteinExistence type="predicted"/>
<sequence>MPAPLPAGVATGVGSLPGTDPRAAVRLVLDELRDLPHLPELPARGPGADLVGRVVGLLAGLHGDVQPSGWRLVPGAGRDERLSVSWLAEDLDALEELAGGWSGWLKLQVCGPVTLAASVELPRGGLLARDPGARRDVAASLAEGVRLHVEDVRRRLPEAQLLLQVDEPSLTTALAGRLPTASGFGALPALETGEAEASLRSLVEAAGVPAIVHSCAPAVPVALLRRTGAAGVSLDLALVAPDGEEALGEAVDAGTRLLLGAVPSTGAPGRSEEAAARVRALWRRLGFAPALLGEAVLVTPACGLAGATPPGALAALRTATAAAKRLTDDPEG</sequence>
<evidence type="ECO:0000313" key="3">
    <source>
        <dbReference type="Proteomes" id="UP000293638"/>
    </source>
</evidence>
<dbReference type="Pfam" id="PF01717">
    <property type="entry name" value="Meth_synt_2"/>
    <property type="match status" value="1"/>
</dbReference>
<dbReference type="EMBL" id="SGXD01000003">
    <property type="protein sequence ID" value="RZS87055.1"/>
    <property type="molecule type" value="Genomic_DNA"/>
</dbReference>
<organism evidence="2 3">
    <name type="scientific">Motilibacter rhizosphaerae</name>
    <dbReference type="NCBI Taxonomy" id="598652"/>
    <lineage>
        <taxon>Bacteria</taxon>
        <taxon>Bacillati</taxon>
        <taxon>Actinomycetota</taxon>
        <taxon>Actinomycetes</taxon>
        <taxon>Motilibacterales</taxon>
        <taxon>Motilibacteraceae</taxon>
        <taxon>Motilibacter</taxon>
    </lineage>
</organism>
<dbReference type="GO" id="GO:0008270">
    <property type="term" value="F:zinc ion binding"/>
    <property type="evidence" value="ECO:0007669"/>
    <property type="project" value="InterPro"/>
</dbReference>
<dbReference type="InterPro" id="IPR038071">
    <property type="entry name" value="UROD/MetE-like_sf"/>
</dbReference>